<proteinExistence type="predicted"/>
<evidence type="ECO:0000259" key="7">
    <source>
        <dbReference type="Pfam" id="PF00482"/>
    </source>
</evidence>
<evidence type="ECO:0000313" key="9">
    <source>
        <dbReference type="EMBL" id="AXK82510.1"/>
    </source>
</evidence>
<name>A0A346A013_9HYPH</name>
<dbReference type="Pfam" id="PF19360">
    <property type="entry name" value="TadB_TadC_N"/>
    <property type="match status" value="1"/>
</dbReference>
<protein>
    <submittedName>
        <fullName evidence="9">Type II secretion system protein F</fullName>
    </submittedName>
</protein>
<evidence type="ECO:0000256" key="4">
    <source>
        <dbReference type="ARBA" id="ARBA00022989"/>
    </source>
</evidence>
<dbReference type="Proteomes" id="UP000254889">
    <property type="component" value="Chromosome"/>
</dbReference>
<keyword evidence="3 6" id="KW-0812">Transmembrane</keyword>
<feature type="transmembrane region" description="Helical" evidence="6">
    <location>
        <begin position="81"/>
        <end position="104"/>
    </location>
</feature>
<evidence type="ECO:0000313" key="10">
    <source>
        <dbReference type="Proteomes" id="UP000254889"/>
    </source>
</evidence>
<dbReference type="GO" id="GO:0005886">
    <property type="term" value="C:plasma membrane"/>
    <property type="evidence" value="ECO:0007669"/>
    <property type="project" value="UniProtKB-SubCell"/>
</dbReference>
<comment type="subcellular location">
    <subcellularLocation>
        <location evidence="1">Cell membrane</location>
        <topology evidence="1">Multi-pass membrane protein</topology>
    </subcellularLocation>
</comment>
<evidence type="ECO:0000256" key="3">
    <source>
        <dbReference type="ARBA" id="ARBA00022692"/>
    </source>
</evidence>
<feature type="domain" description="Type II secretion system protein TadB-like N-terminal" evidence="8">
    <location>
        <begin position="2"/>
        <end position="111"/>
    </location>
</feature>
<keyword evidence="5 6" id="KW-0472">Membrane</keyword>
<dbReference type="Gene3D" id="1.20.81.30">
    <property type="entry name" value="Type II secretion system (T2SS), domain F"/>
    <property type="match status" value="1"/>
</dbReference>
<dbReference type="OrthoDB" id="9803381at2"/>
<organism evidence="9 10">
    <name type="scientific">Pseudolabrys taiwanensis</name>
    <dbReference type="NCBI Taxonomy" id="331696"/>
    <lineage>
        <taxon>Bacteria</taxon>
        <taxon>Pseudomonadati</taxon>
        <taxon>Pseudomonadota</taxon>
        <taxon>Alphaproteobacteria</taxon>
        <taxon>Hyphomicrobiales</taxon>
        <taxon>Xanthobacteraceae</taxon>
        <taxon>Pseudolabrys</taxon>
    </lineage>
</organism>
<feature type="transmembrane region" description="Helical" evidence="6">
    <location>
        <begin position="6"/>
        <end position="28"/>
    </location>
</feature>
<evidence type="ECO:0000256" key="1">
    <source>
        <dbReference type="ARBA" id="ARBA00004651"/>
    </source>
</evidence>
<dbReference type="PANTHER" id="PTHR35007:SF1">
    <property type="entry name" value="PILUS ASSEMBLY PROTEIN"/>
    <property type="match status" value="1"/>
</dbReference>
<dbReference type="KEGG" id="ptaw:DW352_19485"/>
<keyword evidence="4 6" id="KW-1133">Transmembrane helix</keyword>
<dbReference type="Pfam" id="PF00482">
    <property type="entry name" value="T2SSF"/>
    <property type="match status" value="1"/>
</dbReference>
<dbReference type="RefSeq" id="WP_115692889.1">
    <property type="nucleotide sequence ID" value="NZ_CP031417.1"/>
</dbReference>
<evidence type="ECO:0000256" key="2">
    <source>
        <dbReference type="ARBA" id="ARBA00022475"/>
    </source>
</evidence>
<dbReference type="AlphaFoldDB" id="A0A346A013"/>
<feature type="transmembrane region" description="Helical" evidence="6">
    <location>
        <begin position="294"/>
        <end position="314"/>
    </location>
</feature>
<gene>
    <name evidence="9" type="ORF">DW352_19485</name>
</gene>
<sequence length="321" mass="35471">MNFDPIYLFYILIGLSAAMLAEGAYLLFYNKASYRKNINRRLKIIDASKTSREDVLVQLRRERGLTASGDYRLPLVNLNQLLLQSGLTIGLGKLVLIVLVLAVGSFVGTMMFDGKISHALFGAVFGGFVLPLMLLKFMRARRQKKFGAQFPDAIDIIVRSLRAGHPVPVAINMVAREMADPVGSEFGLVTDEITYGADLEGAMRNLYYRVGTDDLPLFVTAVAIQGSTGGNLGEILENLSSVIRQRFKMRRKIRSLAAEGRASALILSSLPILMFGVINFMVPDFYASVWHESLTKIALAGAGAWMGIGNFIMYRMVNFKI</sequence>
<accession>A0A346A013</accession>
<keyword evidence="10" id="KW-1185">Reference proteome</keyword>
<dbReference type="InterPro" id="IPR018076">
    <property type="entry name" value="T2SS_GspF_dom"/>
</dbReference>
<feature type="transmembrane region" description="Helical" evidence="6">
    <location>
        <begin position="256"/>
        <end position="282"/>
    </location>
</feature>
<keyword evidence="2" id="KW-1003">Cell membrane</keyword>
<evidence type="ECO:0000259" key="8">
    <source>
        <dbReference type="Pfam" id="PF19360"/>
    </source>
</evidence>
<dbReference type="EMBL" id="CP031417">
    <property type="protein sequence ID" value="AXK82510.1"/>
    <property type="molecule type" value="Genomic_DNA"/>
</dbReference>
<dbReference type="InterPro" id="IPR045824">
    <property type="entry name" value="T2SS_TadB-like_N"/>
</dbReference>
<feature type="transmembrane region" description="Helical" evidence="6">
    <location>
        <begin position="116"/>
        <end position="135"/>
    </location>
</feature>
<dbReference type="InterPro" id="IPR042094">
    <property type="entry name" value="T2SS_GspF_sf"/>
</dbReference>
<evidence type="ECO:0000256" key="6">
    <source>
        <dbReference type="SAM" id="Phobius"/>
    </source>
</evidence>
<evidence type="ECO:0000256" key="5">
    <source>
        <dbReference type="ARBA" id="ARBA00023136"/>
    </source>
</evidence>
<reference evidence="9 10" key="1">
    <citation type="submission" date="2018-07" db="EMBL/GenBank/DDBJ databases">
        <authorList>
            <person name="Quirk P.G."/>
            <person name="Krulwich T.A."/>
        </authorList>
    </citation>
    <scope>NUCLEOTIDE SEQUENCE [LARGE SCALE GENOMIC DNA]</scope>
    <source>
        <strain evidence="9 10">CC-BB4</strain>
    </source>
</reference>
<feature type="domain" description="Type II secretion system protein GspF" evidence="7">
    <location>
        <begin position="154"/>
        <end position="278"/>
    </location>
</feature>
<dbReference type="PANTHER" id="PTHR35007">
    <property type="entry name" value="INTEGRAL MEMBRANE PROTEIN-RELATED"/>
    <property type="match status" value="1"/>
</dbReference>